<evidence type="ECO:0000259" key="12">
    <source>
        <dbReference type="PROSITE" id="PS52015"/>
    </source>
</evidence>
<feature type="region of interest" description="Disordered" evidence="10">
    <location>
        <begin position="77"/>
        <end position="127"/>
    </location>
</feature>
<evidence type="ECO:0000256" key="5">
    <source>
        <dbReference type="ARBA" id="ARBA00022519"/>
    </source>
</evidence>
<dbReference type="PROSITE" id="PS52015">
    <property type="entry name" value="TONB_CTD"/>
    <property type="match status" value="1"/>
</dbReference>
<keyword evidence="9 11" id="KW-0472">Membrane</keyword>
<evidence type="ECO:0000256" key="7">
    <source>
        <dbReference type="ARBA" id="ARBA00022927"/>
    </source>
</evidence>
<reference evidence="13 14" key="1">
    <citation type="submission" date="2018-06" db="EMBL/GenBank/DDBJ databases">
        <title>Mucibacter soli gen. nov., sp. nov., a new member of the family Chitinophagaceae producing mucin.</title>
        <authorList>
            <person name="Kim M.-K."/>
            <person name="Park S."/>
            <person name="Kim T.-S."/>
            <person name="Joung Y."/>
            <person name="Han J.-H."/>
            <person name="Kim S.B."/>
        </authorList>
    </citation>
    <scope>NUCLEOTIDE SEQUENCE [LARGE SCALE GENOMIC DNA]</scope>
    <source>
        <strain evidence="13 14">R1-15</strain>
    </source>
</reference>
<dbReference type="GO" id="GO:0015031">
    <property type="term" value="P:protein transport"/>
    <property type="evidence" value="ECO:0007669"/>
    <property type="project" value="UniProtKB-KW"/>
</dbReference>
<dbReference type="RefSeq" id="WP_110998488.1">
    <property type="nucleotide sequence ID" value="NZ_QKTW01000013.1"/>
</dbReference>
<comment type="subcellular location">
    <subcellularLocation>
        <location evidence="1">Cell inner membrane</location>
        <topology evidence="1">Single-pass membrane protein</topology>
        <orientation evidence="1">Periplasmic side</orientation>
    </subcellularLocation>
</comment>
<dbReference type="InterPro" id="IPR051045">
    <property type="entry name" value="TonB-dependent_transducer"/>
</dbReference>
<evidence type="ECO:0000256" key="11">
    <source>
        <dbReference type="SAM" id="Phobius"/>
    </source>
</evidence>
<keyword evidence="3" id="KW-0813">Transport</keyword>
<evidence type="ECO:0000256" key="10">
    <source>
        <dbReference type="SAM" id="MobiDB-lite"/>
    </source>
</evidence>
<evidence type="ECO:0000256" key="3">
    <source>
        <dbReference type="ARBA" id="ARBA00022448"/>
    </source>
</evidence>
<proteinExistence type="inferred from homology"/>
<evidence type="ECO:0000256" key="2">
    <source>
        <dbReference type="ARBA" id="ARBA00006555"/>
    </source>
</evidence>
<accession>A0A2W2ADA1</accession>
<keyword evidence="7" id="KW-0653">Protein transport</keyword>
<dbReference type="Pfam" id="PF03544">
    <property type="entry name" value="TonB_C"/>
    <property type="match status" value="1"/>
</dbReference>
<dbReference type="InterPro" id="IPR003538">
    <property type="entry name" value="TonB"/>
</dbReference>
<dbReference type="GO" id="GO:0030288">
    <property type="term" value="C:outer membrane-bounded periplasmic space"/>
    <property type="evidence" value="ECO:0007669"/>
    <property type="project" value="InterPro"/>
</dbReference>
<evidence type="ECO:0000256" key="9">
    <source>
        <dbReference type="ARBA" id="ARBA00023136"/>
    </source>
</evidence>
<dbReference type="GO" id="GO:0015891">
    <property type="term" value="P:siderophore transport"/>
    <property type="evidence" value="ECO:0007669"/>
    <property type="project" value="InterPro"/>
</dbReference>
<keyword evidence="6 11" id="KW-0812">Transmembrane</keyword>
<dbReference type="PANTHER" id="PTHR33446">
    <property type="entry name" value="PROTEIN TONB-RELATED"/>
    <property type="match status" value="1"/>
</dbReference>
<name>A0A2W2ADA1_9BACT</name>
<feature type="domain" description="TonB C-terminal" evidence="12">
    <location>
        <begin position="183"/>
        <end position="273"/>
    </location>
</feature>
<keyword evidence="8 11" id="KW-1133">Transmembrane helix</keyword>
<protein>
    <submittedName>
        <fullName evidence="13">Energy transducer TonB</fullName>
    </submittedName>
</protein>
<gene>
    <name evidence="13" type="ORF">DN068_08525</name>
</gene>
<evidence type="ECO:0000256" key="8">
    <source>
        <dbReference type="ARBA" id="ARBA00022989"/>
    </source>
</evidence>
<evidence type="ECO:0000313" key="13">
    <source>
        <dbReference type="EMBL" id="PZF73425.1"/>
    </source>
</evidence>
<dbReference type="GO" id="GO:0098797">
    <property type="term" value="C:plasma membrane protein complex"/>
    <property type="evidence" value="ECO:0007669"/>
    <property type="project" value="TreeGrafter"/>
</dbReference>
<dbReference type="GO" id="GO:0031992">
    <property type="term" value="F:energy transducer activity"/>
    <property type="evidence" value="ECO:0007669"/>
    <property type="project" value="InterPro"/>
</dbReference>
<comment type="caution">
    <text evidence="13">The sequence shown here is derived from an EMBL/GenBank/DDBJ whole genome shotgun (WGS) entry which is preliminary data.</text>
</comment>
<dbReference type="InterPro" id="IPR006260">
    <property type="entry name" value="TonB/TolA_C"/>
</dbReference>
<organism evidence="13 14">
    <name type="scientific">Taibaiella soli</name>
    <dbReference type="NCBI Taxonomy" id="1649169"/>
    <lineage>
        <taxon>Bacteria</taxon>
        <taxon>Pseudomonadati</taxon>
        <taxon>Bacteroidota</taxon>
        <taxon>Chitinophagia</taxon>
        <taxon>Chitinophagales</taxon>
        <taxon>Chitinophagaceae</taxon>
        <taxon>Taibaiella</taxon>
    </lineage>
</organism>
<dbReference type="PRINTS" id="PR01374">
    <property type="entry name" value="TONBPROTEIN"/>
</dbReference>
<dbReference type="FunFam" id="3.30.1150.10:FF:000002">
    <property type="entry name" value="Energy transducer TonB"/>
    <property type="match status" value="1"/>
</dbReference>
<evidence type="ECO:0000313" key="14">
    <source>
        <dbReference type="Proteomes" id="UP000248745"/>
    </source>
</evidence>
<comment type="similarity">
    <text evidence="2">Belongs to the TonB family.</text>
</comment>
<evidence type="ECO:0000256" key="4">
    <source>
        <dbReference type="ARBA" id="ARBA00022475"/>
    </source>
</evidence>
<sequence>MDINKILKSDYLDILFEGRNKNYGGYELRKKYPDRMRKATFIVIGAVALAIAYPTIAALLPHKEEKKTVAIMKEVTLAEPPPIDPKKPPPPPAPAEPPPPAKPTVQFTPPVIKKDEEVKENEKPAEVKELKDAAAGVETKAGDVNGIDPGIVDNPNPGNGAVEAPPPPPQIFQFVEQMPEFPGGQDKMMEYLGNHIRYPEQARESGIEGRVTVRFVVNEDGDISDATVLRGIGGGCDEEAIRVVKGMPKWKPGKQNGRAVKVYFTLPVSFRLE</sequence>
<dbReference type="Proteomes" id="UP000248745">
    <property type="component" value="Unassembled WGS sequence"/>
</dbReference>
<keyword evidence="14" id="KW-1185">Reference proteome</keyword>
<dbReference type="Gene3D" id="3.30.1150.10">
    <property type="match status" value="1"/>
</dbReference>
<dbReference type="OrthoDB" id="1039448at2"/>
<evidence type="ECO:0000256" key="6">
    <source>
        <dbReference type="ARBA" id="ARBA00022692"/>
    </source>
</evidence>
<feature type="compositionally biased region" description="Pro residues" evidence="10">
    <location>
        <begin position="79"/>
        <end position="102"/>
    </location>
</feature>
<keyword evidence="4" id="KW-1003">Cell membrane</keyword>
<dbReference type="InterPro" id="IPR037682">
    <property type="entry name" value="TonB_C"/>
</dbReference>
<dbReference type="AlphaFoldDB" id="A0A2W2ADA1"/>
<dbReference type="PANTHER" id="PTHR33446:SF2">
    <property type="entry name" value="PROTEIN TONB"/>
    <property type="match status" value="1"/>
</dbReference>
<dbReference type="SUPFAM" id="SSF74653">
    <property type="entry name" value="TolA/TonB C-terminal domain"/>
    <property type="match status" value="1"/>
</dbReference>
<evidence type="ECO:0000256" key="1">
    <source>
        <dbReference type="ARBA" id="ARBA00004383"/>
    </source>
</evidence>
<feature type="transmembrane region" description="Helical" evidence="11">
    <location>
        <begin position="39"/>
        <end position="60"/>
    </location>
</feature>
<feature type="compositionally biased region" description="Basic and acidic residues" evidence="10">
    <location>
        <begin position="112"/>
        <end position="127"/>
    </location>
</feature>
<keyword evidence="5" id="KW-0997">Cell inner membrane</keyword>
<dbReference type="EMBL" id="QKTW01000013">
    <property type="protein sequence ID" value="PZF73425.1"/>
    <property type="molecule type" value="Genomic_DNA"/>
</dbReference>
<dbReference type="NCBIfam" id="TIGR01352">
    <property type="entry name" value="tonB_Cterm"/>
    <property type="match status" value="1"/>
</dbReference>
<dbReference type="GO" id="GO:0055085">
    <property type="term" value="P:transmembrane transport"/>
    <property type="evidence" value="ECO:0007669"/>
    <property type="project" value="InterPro"/>
</dbReference>